<dbReference type="PANTHER" id="PTHR33573:SF38">
    <property type="entry name" value="CASP-LIKE PROTEIN 4A1"/>
    <property type="match status" value="1"/>
</dbReference>
<sequence>MEKQQQTVEKQWRVSDITNPNPNTPPPAHSPTDSSLSSCRSSLDHGGDASQHLSLHSSPPLQLHSSPPTTNFSASPPPTFSASPPTFSAAPNRSVPGDPVSITKPHRPAEESGGGVSSIGTTRRMKTASFVSRRTVSELVVKKAALGFRFFGFVFCLVSFSIMAADRNKGWAVDSFNRYIEFRYCIAVNAIGGFYSVLQGLNLAYQLSSGKLVSGSHLLYIFDFAFDQILAYLLISSSSSAAIRVDDWVSNWGEDKFTNMARASVVVSFMAFVSLAANSIISGYTLCTL</sequence>
<organism evidence="11 12">
    <name type="scientific">Heracleum sosnowskyi</name>
    <dbReference type="NCBI Taxonomy" id="360622"/>
    <lineage>
        <taxon>Eukaryota</taxon>
        <taxon>Viridiplantae</taxon>
        <taxon>Streptophyta</taxon>
        <taxon>Embryophyta</taxon>
        <taxon>Tracheophyta</taxon>
        <taxon>Spermatophyta</taxon>
        <taxon>Magnoliopsida</taxon>
        <taxon>eudicotyledons</taxon>
        <taxon>Gunneridae</taxon>
        <taxon>Pentapetalae</taxon>
        <taxon>asterids</taxon>
        <taxon>campanulids</taxon>
        <taxon>Apiales</taxon>
        <taxon>Apiaceae</taxon>
        <taxon>Apioideae</taxon>
        <taxon>apioid superclade</taxon>
        <taxon>Tordylieae</taxon>
        <taxon>Tordyliinae</taxon>
        <taxon>Heracleum</taxon>
    </lineage>
</organism>
<dbReference type="PANTHER" id="PTHR33573">
    <property type="entry name" value="CASP-LIKE PROTEIN 4A4"/>
    <property type="match status" value="1"/>
</dbReference>
<evidence type="ECO:0000259" key="10">
    <source>
        <dbReference type="Pfam" id="PF04535"/>
    </source>
</evidence>
<evidence type="ECO:0000256" key="3">
    <source>
        <dbReference type="ARBA" id="ARBA00011489"/>
    </source>
</evidence>
<feature type="domain" description="Casparian strip membrane protein" evidence="10">
    <location>
        <begin position="141"/>
        <end position="273"/>
    </location>
</feature>
<comment type="similarity">
    <text evidence="2 8">Belongs to the Casparian strip membrane proteins (CASP) family.</text>
</comment>
<dbReference type="GO" id="GO:0005886">
    <property type="term" value="C:plasma membrane"/>
    <property type="evidence" value="ECO:0007669"/>
    <property type="project" value="UniProtKB-SubCell"/>
</dbReference>
<evidence type="ECO:0000256" key="8">
    <source>
        <dbReference type="RuleBase" id="RU361233"/>
    </source>
</evidence>
<gene>
    <name evidence="11" type="ORF">POM88_004052</name>
</gene>
<keyword evidence="6 8" id="KW-1133">Transmembrane helix</keyword>
<keyword evidence="5 8" id="KW-0812">Transmembrane</keyword>
<comment type="caution">
    <text evidence="8">Lacks conserved residue(s) required for the propagation of feature annotation.</text>
</comment>
<proteinExistence type="inferred from homology"/>
<keyword evidence="12" id="KW-1185">Reference proteome</keyword>
<evidence type="ECO:0000256" key="1">
    <source>
        <dbReference type="ARBA" id="ARBA00004651"/>
    </source>
</evidence>
<evidence type="ECO:0000256" key="5">
    <source>
        <dbReference type="ARBA" id="ARBA00022692"/>
    </source>
</evidence>
<dbReference type="EMBL" id="JAUIZM010000001">
    <property type="protein sequence ID" value="KAK1404447.1"/>
    <property type="molecule type" value="Genomic_DNA"/>
</dbReference>
<reference evidence="11" key="1">
    <citation type="submission" date="2023-02" db="EMBL/GenBank/DDBJ databases">
        <title>Genome of toxic invasive species Heracleum sosnowskyi carries increased number of genes despite the absence of recent whole-genome duplications.</title>
        <authorList>
            <person name="Schelkunov M."/>
            <person name="Shtratnikova V."/>
            <person name="Makarenko M."/>
            <person name="Klepikova A."/>
            <person name="Omelchenko D."/>
            <person name="Novikova G."/>
            <person name="Obukhova E."/>
            <person name="Bogdanov V."/>
            <person name="Penin A."/>
            <person name="Logacheva M."/>
        </authorList>
    </citation>
    <scope>NUCLEOTIDE SEQUENCE</scope>
    <source>
        <strain evidence="11">Hsosn_3</strain>
        <tissue evidence="11">Leaf</tissue>
    </source>
</reference>
<evidence type="ECO:0000313" key="11">
    <source>
        <dbReference type="EMBL" id="KAK1404447.1"/>
    </source>
</evidence>
<reference evidence="11" key="2">
    <citation type="submission" date="2023-05" db="EMBL/GenBank/DDBJ databases">
        <authorList>
            <person name="Schelkunov M.I."/>
        </authorList>
    </citation>
    <scope>NUCLEOTIDE SEQUENCE</scope>
    <source>
        <strain evidence="11">Hsosn_3</strain>
        <tissue evidence="11">Leaf</tissue>
    </source>
</reference>
<feature type="transmembrane region" description="Helical" evidence="8">
    <location>
        <begin position="186"/>
        <end position="205"/>
    </location>
</feature>
<comment type="subunit">
    <text evidence="3 8">Homodimer and heterodimers.</text>
</comment>
<feature type="transmembrane region" description="Helical" evidence="8">
    <location>
        <begin position="265"/>
        <end position="286"/>
    </location>
</feature>
<dbReference type="Proteomes" id="UP001237642">
    <property type="component" value="Unassembled WGS sequence"/>
</dbReference>
<dbReference type="Pfam" id="PF04535">
    <property type="entry name" value="CASP_dom"/>
    <property type="match status" value="1"/>
</dbReference>
<comment type="caution">
    <text evidence="11">The sequence shown here is derived from an EMBL/GenBank/DDBJ whole genome shotgun (WGS) entry which is preliminary data.</text>
</comment>
<protein>
    <recommendedName>
        <fullName evidence="8">CASP-like protein</fullName>
    </recommendedName>
</protein>
<feature type="region of interest" description="Disordered" evidence="9">
    <location>
        <begin position="1"/>
        <end position="120"/>
    </location>
</feature>
<keyword evidence="7 8" id="KW-0472">Membrane</keyword>
<name>A0AAD8NCX8_9APIA</name>
<dbReference type="InterPro" id="IPR006702">
    <property type="entry name" value="CASP_dom"/>
</dbReference>
<dbReference type="AlphaFoldDB" id="A0AAD8NCX8"/>
<feature type="compositionally biased region" description="Low complexity" evidence="9">
    <location>
        <begin position="50"/>
        <end position="92"/>
    </location>
</feature>
<evidence type="ECO:0000256" key="2">
    <source>
        <dbReference type="ARBA" id="ARBA00007651"/>
    </source>
</evidence>
<keyword evidence="4 8" id="KW-1003">Cell membrane</keyword>
<feature type="transmembrane region" description="Helical" evidence="8">
    <location>
        <begin position="146"/>
        <end position="165"/>
    </location>
</feature>
<feature type="compositionally biased region" description="Low complexity" evidence="9">
    <location>
        <begin position="30"/>
        <end position="41"/>
    </location>
</feature>
<evidence type="ECO:0000256" key="4">
    <source>
        <dbReference type="ARBA" id="ARBA00022475"/>
    </source>
</evidence>
<evidence type="ECO:0000313" key="12">
    <source>
        <dbReference type="Proteomes" id="UP001237642"/>
    </source>
</evidence>
<accession>A0AAD8NCX8</accession>
<evidence type="ECO:0000256" key="6">
    <source>
        <dbReference type="ARBA" id="ARBA00022989"/>
    </source>
</evidence>
<evidence type="ECO:0000256" key="7">
    <source>
        <dbReference type="ARBA" id="ARBA00023136"/>
    </source>
</evidence>
<comment type="subcellular location">
    <subcellularLocation>
        <location evidence="1 8">Cell membrane</location>
        <topology evidence="1 8">Multi-pass membrane protein</topology>
    </subcellularLocation>
</comment>
<evidence type="ECO:0000256" key="9">
    <source>
        <dbReference type="SAM" id="MobiDB-lite"/>
    </source>
</evidence>